<feature type="coiled-coil region" evidence="1">
    <location>
        <begin position="183"/>
        <end position="212"/>
    </location>
</feature>
<dbReference type="OMA" id="YCKPSIK"/>
<name>A0A8S1UT11_PAROT</name>
<reference evidence="2" key="1">
    <citation type="submission" date="2021-01" db="EMBL/GenBank/DDBJ databases">
        <authorList>
            <consortium name="Genoscope - CEA"/>
            <person name="William W."/>
        </authorList>
    </citation>
    <scope>NUCLEOTIDE SEQUENCE</scope>
</reference>
<dbReference type="AlphaFoldDB" id="A0A8S1UT11"/>
<evidence type="ECO:0000313" key="2">
    <source>
        <dbReference type="EMBL" id="CAD8166962.1"/>
    </source>
</evidence>
<keyword evidence="1" id="KW-0175">Coiled coil</keyword>
<evidence type="ECO:0008006" key="4">
    <source>
        <dbReference type="Google" id="ProtNLM"/>
    </source>
</evidence>
<dbReference type="OrthoDB" id="313601at2759"/>
<dbReference type="EMBL" id="CAJJDP010000049">
    <property type="protein sequence ID" value="CAD8166962.1"/>
    <property type="molecule type" value="Genomic_DNA"/>
</dbReference>
<keyword evidence="3" id="KW-1185">Reference proteome</keyword>
<sequence>MKNKNKQSELNSLFRYIPTATQEQDTRRNSYSYPSNNTVIQQIFNFYTKQSYSIGVNATFDRQAQESNQLNLAKFFHFCRDFNIKFLNKQELQDLFKKCATQGSNITLEQFEQVFSLLAFYRGIDLCQFYQELGFDVWLKNQKKMKSLGKPFQMKDDKQRFTKDQLHYQFKLYHPDIKDNTLIKEILRQRKLKQEKQKNEEKEKKLKKKLQFELKFQNGTELYEKYPQNIQLIKQLEKRKVIKHIDYCKPSIKQAYSLNIQTESTQPKQSSFITWETLDGVAPDSDLIQSLIGPDQDDYCYRNKHEIENNQQKNQRPQLPYHIISLSQDVRSMSASNPNYQTNFNTIQTERQKPQRYQFYESSKIPSSQLNYIQESPNTIQLSNIQNQIEKSHYKTKFNISILKRANEIQQLQDLKEQYLLKKIVNTQLRKEQFNKQNVTNI</sequence>
<dbReference type="Proteomes" id="UP000683925">
    <property type="component" value="Unassembled WGS sequence"/>
</dbReference>
<comment type="caution">
    <text evidence="2">The sequence shown here is derived from an EMBL/GenBank/DDBJ whole genome shotgun (WGS) entry which is preliminary data.</text>
</comment>
<accession>A0A8S1UT11</accession>
<organism evidence="2 3">
    <name type="scientific">Paramecium octaurelia</name>
    <dbReference type="NCBI Taxonomy" id="43137"/>
    <lineage>
        <taxon>Eukaryota</taxon>
        <taxon>Sar</taxon>
        <taxon>Alveolata</taxon>
        <taxon>Ciliophora</taxon>
        <taxon>Intramacronucleata</taxon>
        <taxon>Oligohymenophorea</taxon>
        <taxon>Peniculida</taxon>
        <taxon>Parameciidae</taxon>
        <taxon>Paramecium</taxon>
    </lineage>
</organism>
<protein>
    <recommendedName>
        <fullName evidence="4">EF-hand domain-containing protein</fullName>
    </recommendedName>
</protein>
<evidence type="ECO:0000313" key="3">
    <source>
        <dbReference type="Proteomes" id="UP000683925"/>
    </source>
</evidence>
<evidence type="ECO:0000256" key="1">
    <source>
        <dbReference type="SAM" id="Coils"/>
    </source>
</evidence>
<proteinExistence type="predicted"/>
<gene>
    <name evidence="2" type="ORF">POCTA_138.1.T0490128</name>
</gene>